<dbReference type="SUPFAM" id="SSF101898">
    <property type="entry name" value="NHL repeat"/>
    <property type="match status" value="1"/>
</dbReference>
<dbReference type="CDD" id="cd05819">
    <property type="entry name" value="NHL"/>
    <property type="match status" value="1"/>
</dbReference>
<evidence type="ECO:0000256" key="1">
    <source>
        <dbReference type="ARBA" id="ARBA00022737"/>
    </source>
</evidence>
<evidence type="ECO:0000256" key="2">
    <source>
        <dbReference type="PROSITE-ProRule" id="PRU00504"/>
    </source>
</evidence>
<dbReference type="OrthoDB" id="342730at2759"/>
<comment type="caution">
    <text evidence="3">The sequence shown here is derived from an EMBL/GenBank/DDBJ whole genome shotgun (WGS) entry which is preliminary data.</text>
</comment>
<dbReference type="GO" id="GO:0000209">
    <property type="term" value="P:protein polyubiquitination"/>
    <property type="evidence" value="ECO:0007669"/>
    <property type="project" value="TreeGrafter"/>
</dbReference>
<sequence length="332" mass="37335">MPWRKDACDVVETFVEMQSTGEDGLSSDPRPLPNLSQSARWTRNALTVAGGHDQGDALNQLSNPFGLFVDDDQTVYVADWGNHRIIEWKWQATQGEVVAVGNGRGNRLNQLNHPTYVIVDKDTDSLIISDMENRRVIRCFRQKDKSQEVILDDIDCTQLFLDDQRCLYVSDCQKGEVRRYLSGDKQGTLVAGGNGKGNQLNQLSFPTYLVVDEDQSVYVTDTYNHRVMKWERNATEGTIVAGGRGPGFDWTQLGSPNGIAVDQLGRVYVADLLNHRAVRWHNGVIQLAGGYSCGEQANQLNRPSGLAFDRHGNLYIVDHRNHRVQRFDIETN</sequence>
<feature type="repeat" description="NHL" evidence="2">
    <location>
        <begin position="292"/>
        <end position="330"/>
    </location>
</feature>
<dbReference type="Gene3D" id="2.120.10.30">
    <property type="entry name" value="TolB, C-terminal domain"/>
    <property type="match status" value="2"/>
</dbReference>
<evidence type="ECO:0000313" key="5">
    <source>
        <dbReference type="Proteomes" id="UP000663829"/>
    </source>
</evidence>
<dbReference type="InterPro" id="IPR001258">
    <property type="entry name" value="NHL_repeat"/>
</dbReference>
<dbReference type="PANTHER" id="PTHR24104:SF25">
    <property type="entry name" value="PROTEIN LIN-41"/>
    <property type="match status" value="1"/>
</dbReference>
<dbReference type="EMBL" id="CAJNOQ010003235">
    <property type="protein sequence ID" value="CAF1002160.1"/>
    <property type="molecule type" value="Genomic_DNA"/>
</dbReference>
<dbReference type="GO" id="GO:0061630">
    <property type="term" value="F:ubiquitin protein ligase activity"/>
    <property type="evidence" value="ECO:0007669"/>
    <property type="project" value="TreeGrafter"/>
</dbReference>
<dbReference type="EMBL" id="CAJOBC010003233">
    <property type="protein sequence ID" value="CAF3773510.1"/>
    <property type="molecule type" value="Genomic_DNA"/>
</dbReference>
<keyword evidence="5" id="KW-1185">Reference proteome</keyword>
<dbReference type="GO" id="GO:0008270">
    <property type="term" value="F:zinc ion binding"/>
    <property type="evidence" value="ECO:0007669"/>
    <property type="project" value="UniProtKB-KW"/>
</dbReference>
<reference evidence="3" key="1">
    <citation type="submission" date="2021-02" db="EMBL/GenBank/DDBJ databases">
        <authorList>
            <person name="Nowell W R."/>
        </authorList>
    </citation>
    <scope>NUCLEOTIDE SEQUENCE</scope>
</reference>
<dbReference type="InterPro" id="IPR050952">
    <property type="entry name" value="TRIM-NHL_E3_ligases"/>
</dbReference>
<dbReference type="PROSITE" id="PS51125">
    <property type="entry name" value="NHL"/>
    <property type="match status" value="1"/>
</dbReference>
<accession>A0A814GYB9</accession>
<organism evidence="3 5">
    <name type="scientific">Didymodactylos carnosus</name>
    <dbReference type="NCBI Taxonomy" id="1234261"/>
    <lineage>
        <taxon>Eukaryota</taxon>
        <taxon>Metazoa</taxon>
        <taxon>Spiralia</taxon>
        <taxon>Gnathifera</taxon>
        <taxon>Rotifera</taxon>
        <taxon>Eurotatoria</taxon>
        <taxon>Bdelloidea</taxon>
        <taxon>Philodinida</taxon>
        <taxon>Philodinidae</taxon>
        <taxon>Didymodactylos</taxon>
    </lineage>
</organism>
<gene>
    <name evidence="3" type="ORF">GPM918_LOCUS13817</name>
    <name evidence="4" type="ORF">SRO942_LOCUS13813</name>
</gene>
<proteinExistence type="predicted"/>
<dbReference type="Proteomes" id="UP000681722">
    <property type="component" value="Unassembled WGS sequence"/>
</dbReference>
<dbReference type="Proteomes" id="UP000663829">
    <property type="component" value="Unassembled WGS sequence"/>
</dbReference>
<protein>
    <submittedName>
        <fullName evidence="3">Uncharacterized protein</fullName>
    </submittedName>
</protein>
<name>A0A814GYB9_9BILA</name>
<keyword evidence="1" id="KW-0677">Repeat</keyword>
<evidence type="ECO:0000313" key="3">
    <source>
        <dbReference type="EMBL" id="CAF1002160.1"/>
    </source>
</evidence>
<dbReference type="InterPro" id="IPR011042">
    <property type="entry name" value="6-blade_b-propeller_TolB-like"/>
</dbReference>
<dbReference type="AlphaFoldDB" id="A0A814GYB9"/>
<dbReference type="Pfam" id="PF01436">
    <property type="entry name" value="NHL"/>
    <property type="match status" value="3"/>
</dbReference>
<dbReference type="PANTHER" id="PTHR24104">
    <property type="entry name" value="E3 UBIQUITIN-PROTEIN LIGASE NHLRC1-RELATED"/>
    <property type="match status" value="1"/>
</dbReference>
<evidence type="ECO:0000313" key="4">
    <source>
        <dbReference type="EMBL" id="CAF3773510.1"/>
    </source>
</evidence>
<dbReference type="GO" id="GO:0043161">
    <property type="term" value="P:proteasome-mediated ubiquitin-dependent protein catabolic process"/>
    <property type="evidence" value="ECO:0007669"/>
    <property type="project" value="TreeGrafter"/>
</dbReference>